<evidence type="ECO:0000256" key="7">
    <source>
        <dbReference type="ARBA" id="ARBA00059434"/>
    </source>
</evidence>
<keyword evidence="4" id="KW-0677">Repeat</keyword>
<dbReference type="SUPFAM" id="SSF49695">
    <property type="entry name" value="gamma-Crystallin-like"/>
    <property type="match status" value="3"/>
</dbReference>
<name>V8NT06_OPHHA</name>
<feature type="domain" description="SEP" evidence="16">
    <location>
        <begin position="848"/>
        <end position="912"/>
    </location>
</feature>
<comment type="subunit">
    <text evidence="8">Interacts with GNA12, GNA13, RND1, RND2 and RND3.</text>
</comment>
<evidence type="ECO:0000259" key="13">
    <source>
        <dbReference type="PROSITE" id="PS50033"/>
    </source>
</evidence>
<dbReference type="Gene3D" id="2.80.10.50">
    <property type="match status" value="1"/>
</dbReference>
<evidence type="ECO:0000256" key="4">
    <source>
        <dbReference type="ARBA" id="ARBA00022737"/>
    </source>
</evidence>
<dbReference type="FunFam" id="3.10.20.90:FF:000790">
    <property type="entry name" value="Uncharacterized protein"/>
    <property type="match status" value="1"/>
</dbReference>
<dbReference type="InterPro" id="IPR000626">
    <property type="entry name" value="Ubiquitin-like_dom"/>
</dbReference>
<dbReference type="CDD" id="cd17077">
    <property type="entry name" value="UBX_UBXN11"/>
    <property type="match status" value="1"/>
</dbReference>
<evidence type="ECO:0000259" key="14">
    <source>
        <dbReference type="PROSITE" id="PS50053"/>
    </source>
</evidence>
<accession>V8NT06</accession>
<dbReference type="AlphaFoldDB" id="V8NT06"/>
<comment type="subcellular location">
    <subcellularLocation>
        <location evidence="1">Cytoplasm</location>
        <location evidence="1">Cytoskeleton</location>
    </subcellularLocation>
</comment>
<dbReference type="FunFam" id="3.30.420.210:FF:000003">
    <property type="entry name" value="UBX domain protein 11"/>
    <property type="match status" value="1"/>
</dbReference>
<evidence type="ECO:0000256" key="3">
    <source>
        <dbReference type="ARBA" id="ARBA00022490"/>
    </source>
</evidence>
<evidence type="ECO:0000259" key="16">
    <source>
        <dbReference type="PROSITE" id="PS51399"/>
    </source>
</evidence>
<keyword evidence="18" id="KW-1185">Reference proteome</keyword>
<dbReference type="InterPro" id="IPR050252">
    <property type="entry name" value="Beta/Gamma-Crystallin"/>
</dbReference>
<dbReference type="PANTHER" id="PTHR11818">
    <property type="entry name" value="BETA/GAMMA CRYSTALLIN"/>
    <property type="match status" value="1"/>
</dbReference>
<evidence type="ECO:0000256" key="6">
    <source>
        <dbReference type="ARBA" id="ARBA00023212"/>
    </source>
</evidence>
<evidence type="ECO:0000256" key="10">
    <source>
        <dbReference type="ARBA" id="ARBA00075811"/>
    </source>
</evidence>
<dbReference type="InterPro" id="IPR001012">
    <property type="entry name" value="UBX_dom"/>
</dbReference>
<dbReference type="SUPFAM" id="SSF50370">
    <property type="entry name" value="Ricin B-like lectins"/>
    <property type="match status" value="1"/>
</dbReference>
<evidence type="ECO:0000256" key="1">
    <source>
        <dbReference type="ARBA" id="ARBA00004245"/>
    </source>
</evidence>
<feature type="non-terminal residue" evidence="17">
    <location>
        <position position="1"/>
    </location>
</feature>
<feature type="domain" description="Beta/gamma crystallin 'Greek key'" evidence="15">
    <location>
        <begin position="171"/>
        <end position="216"/>
    </location>
</feature>
<evidence type="ECO:0000256" key="9">
    <source>
        <dbReference type="ARBA" id="ARBA00073759"/>
    </source>
</evidence>
<dbReference type="InterPro" id="IPR029071">
    <property type="entry name" value="Ubiquitin-like_domsf"/>
</dbReference>
<dbReference type="PROSITE" id="PS50915">
    <property type="entry name" value="CRYSTALLIN_BETA_GAMMA"/>
    <property type="match status" value="6"/>
</dbReference>
<keyword evidence="3" id="KW-0963">Cytoplasm</keyword>
<dbReference type="GO" id="GO:0002088">
    <property type="term" value="P:lens development in camera-type eye"/>
    <property type="evidence" value="ECO:0007669"/>
    <property type="project" value="TreeGrafter"/>
</dbReference>
<dbReference type="PANTHER" id="PTHR11818:SF50">
    <property type="entry name" value="BETA_GAMMA CRYSTALLIN DOMAIN-CONTAINING PROTEIN 2"/>
    <property type="match status" value="1"/>
</dbReference>
<organism evidence="17 18">
    <name type="scientific">Ophiophagus hannah</name>
    <name type="common">King cobra</name>
    <name type="synonym">Naja hannah</name>
    <dbReference type="NCBI Taxonomy" id="8665"/>
    <lineage>
        <taxon>Eukaryota</taxon>
        <taxon>Metazoa</taxon>
        <taxon>Chordata</taxon>
        <taxon>Craniata</taxon>
        <taxon>Vertebrata</taxon>
        <taxon>Euteleostomi</taxon>
        <taxon>Lepidosauria</taxon>
        <taxon>Squamata</taxon>
        <taxon>Bifurcata</taxon>
        <taxon>Unidentata</taxon>
        <taxon>Episquamata</taxon>
        <taxon>Toxicofera</taxon>
        <taxon>Serpentes</taxon>
        <taxon>Colubroidea</taxon>
        <taxon>Elapidae</taxon>
        <taxon>Elapinae</taxon>
        <taxon>Ophiophagus</taxon>
    </lineage>
</organism>
<dbReference type="EMBL" id="AZIM01001961">
    <property type="protein sequence ID" value="ETE65200.1"/>
    <property type="molecule type" value="Genomic_DNA"/>
</dbReference>
<feature type="domain" description="Beta/gamma crystallin 'Greek key'" evidence="15">
    <location>
        <begin position="217"/>
        <end position="259"/>
    </location>
</feature>
<comment type="similarity">
    <text evidence="2">Belongs to the beta/gamma-crystallin family.</text>
</comment>
<feature type="domain" description="Beta/gamma crystallin 'Greek key'" evidence="15">
    <location>
        <begin position="307"/>
        <end position="349"/>
    </location>
</feature>
<dbReference type="Gene3D" id="3.10.20.90">
    <property type="entry name" value="Phosphatidylinositol 3-kinase Catalytic Subunit, Chain A, domain 1"/>
    <property type="match status" value="1"/>
</dbReference>
<dbReference type="InterPro" id="IPR035992">
    <property type="entry name" value="Ricin_B-like_lectins"/>
</dbReference>
<feature type="coiled-coil region" evidence="12">
    <location>
        <begin position="702"/>
        <end position="743"/>
    </location>
</feature>
<protein>
    <recommendedName>
        <fullName evidence="9">UBX domain-containing protein 11</fullName>
    </recommendedName>
    <alternativeName>
        <fullName evidence="11">Socius</fullName>
    </alternativeName>
    <alternativeName>
        <fullName evidence="10">UBX domain-containing protein 5</fullName>
    </alternativeName>
</protein>
<dbReference type="Gene3D" id="3.30.420.210">
    <property type="entry name" value="SEP domain"/>
    <property type="match status" value="1"/>
</dbReference>
<evidence type="ECO:0000256" key="11">
    <source>
        <dbReference type="ARBA" id="ARBA00081109"/>
    </source>
</evidence>
<dbReference type="InterPro" id="IPR012989">
    <property type="entry name" value="SEP_domain"/>
</dbReference>
<dbReference type="SUPFAM" id="SSF54236">
    <property type="entry name" value="Ubiquitin-like"/>
    <property type="match status" value="1"/>
</dbReference>
<gene>
    <name evidence="17" type="primary">AIM1L</name>
    <name evidence="17" type="ORF">L345_09024</name>
</gene>
<feature type="domain" description="Beta/gamma crystallin 'Greek key'" evidence="15">
    <location>
        <begin position="56"/>
        <end position="108"/>
    </location>
</feature>
<dbReference type="GO" id="GO:0007601">
    <property type="term" value="P:visual perception"/>
    <property type="evidence" value="ECO:0007669"/>
    <property type="project" value="TreeGrafter"/>
</dbReference>
<evidence type="ECO:0000259" key="15">
    <source>
        <dbReference type="PROSITE" id="PS50915"/>
    </source>
</evidence>
<dbReference type="PROSITE" id="PS50033">
    <property type="entry name" value="UBX"/>
    <property type="match status" value="1"/>
</dbReference>
<dbReference type="Pfam" id="PF00030">
    <property type="entry name" value="Crystall"/>
    <property type="match status" value="5"/>
</dbReference>
<keyword evidence="5 12" id="KW-0175">Coiled coil</keyword>
<dbReference type="InterPro" id="IPR001064">
    <property type="entry name" value="Beta/gamma_crystallin"/>
</dbReference>
<feature type="domain" description="Beta/gamma crystallin 'Greek key'" evidence="15">
    <location>
        <begin position="488"/>
        <end position="529"/>
    </location>
</feature>
<feature type="domain" description="Ubiquitin-like" evidence="14">
    <location>
        <begin position="1017"/>
        <end position="1089"/>
    </location>
</feature>
<evidence type="ECO:0000256" key="12">
    <source>
        <dbReference type="SAM" id="Coils"/>
    </source>
</evidence>
<comment type="function">
    <text evidence="7">May be involved in the reorganization of actin cytoskeleton mediated by RND1, RND2 and RND3. Promotes RHOA activation mediated by GNA12 and GNA13.</text>
</comment>
<feature type="domain" description="Beta/gamma crystallin 'Greek key'" evidence="15">
    <location>
        <begin position="398"/>
        <end position="441"/>
    </location>
</feature>
<dbReference type="InterPro" id="IPR011024">
    <property type="entry name" value="G_crystallin-like"/>
</dbReference>
<dbReference type="Pfam" id="PF00789">
    <property type="entry name" value="UBX"/>
    <property type="match status" value="1"/>
</dbReference>
<dbReference type="Gene3D" id="2.60.20.10">
    <property type="entry name" value="Crystallins"/>
    <property type="match status" value="5"/>
</dbReference>
<comment type="caution">
    <text evidence="17">The sequence shown here is derived from an EMBL/GenBank/DDBJ whole genome shotgun (WGS) entry which is preliminary data.</text>
</comment>
<dbReference type="SMART" id="SM00247">
    <property type="entry name" value="XTALbg"/>
    <property type="match status" value="5"/>
</dbReference>
<evidence type="ECO:0000313" key="18">
    <source>
        <dbReference type="Proteomes" id="UP000018936"/>
    </source>
</evidence>
<evidence type="ECO:0000256" key="8">
    <source>
        <dbReference type="ARBA" id="ARBA00062345"/>
    </source>
</evidence>
<dbReference type="PROSITE" id="PS51399">
    <property type="entry name" value="SEP"/>
    <property type="match status" value="1"/>
</dbReference>
<dbReference type="PROSITE" id="PS50053">
    <property type="entry name" value="UBIQUITIN_2"/>
    <property type="match status" value="1"/>
</dbReference>
<dbReference type="OrthoDB" id="8823304at2759"/>
<dbReference type="GO" id="GO:0005212">
    <property type="term" value="F:structural constituent of eye lens"/>
    <property type="evidence" value="ECO:0007669"/>
    <property type="project" value="TreeGrafter"/>
</dbReference>
<feature type="domain" description="UBX" evidence="13">
    <location>
        <begin position="1012"/>
        <end position="1089"/>
    </location>
</feature>
<evidence type="ECO:0000313" key="17">
    <source>
        <dbReference type="EMBL" id="ETE65200.1"/>
    </source>
</evidence>
<evidence type="ECO:0000256" key="2">
    <source>
        <dbReference type="ARBA" id="ARBA00009646"/>
    </source>
</evidence>
<dbReference type="InterPro" id="IPR036241">
    <property type="entry name" value="NSFL1C_SEP_dom_sf"/>
</dbReference>
<sequence length="1101" mass="124812">FQEEEHTSLKINKRPSKIILYSEAGFGGQKREIWNDVPDATSWELASTVSIQVIRGGWLMYEKPRFHGRKCVLAEGNVEISNPWRMYCKEESEREDAPFRIGSLKRVVQDFRLPEITFFAEENGEGKKQRFTDSAEDLRTCGQPLKAASIIVHSGLLLKQGSPVVETPAEPKALIFERPHFQGRSWEVNRDIYNLRKPENNQDSVMSTAGSLKIMGGCWVGYEKEGFRGHQYLLEEGEYCDWTDWAGYNEELLSLRLIRTDFVDPAIVLFEAMDFEDGPSVELSEALPNVELASYGIITQSIHVLNGVWVAYEGKNFSGEQYILEKGVYRNCEDWGANSCQISSVQPVLQVGERSLFFISKIQLFPEPDFLGNSMTFKEDQATLPENFIPHSCRVNGGSWILYDGHHFDGEQHILSEGEYPTLSSMGCAFTPAICSLKKIPIFFSEPSIFLHGLECFEGKEIELNSEVRSLKAEGFNNHVLSVRVKGGIWVLCEHSDFRGRQWVLECTEITNWLTYSGVQHIGSLYPIKQRRVYFRIKNQELKSFLSVPDDVEDMKAGRVLVSEISDQNSCIWYYEEGLIKNHVAPNMSLQVIGAAAKGTKVVLWSESRMPRQTWRIDSSGRICSQMFEDKVLDVKAAESDAFQSTDYCTIRRGIKTVFKKKNVISLLFSQQDSQNATSVAANRVRNAPTDMELMTSMMQKIASLERKVKSQAQAIQEKNKKIRELEEQIKALQKRTEKTSSGATRVEDLETLCLQLQRQVWEMELFLNDYGLIWVGEDPDSLRDLESQEEEESLTSKTFWKPGEAIISETPINFDLIFKNLKDLNVLAGEGVSQIKHTTGGARLKRLDSVPITFYQNGIVMFKGPFRSYEEPSTKHCLRDIMDGFFPSELQSRYPSGVPFQVTDKRDVFFQERKLPGYFPGFGQAVGRSKPSGIKETNEISAGPKLTMEQFLNKLPKSLIRDGQVIDIREDLKKTLQGLDGAQSHEVVLVETPSLIALRKRLEGKQKTEGPGTNISTLRIKSEDGEKTYIVKMSFTETIGDLRQHLAQNRGEALQPYEILSTFPLQVYNNDAVSLEECGLVPNAFLLLRKKLSPTKAGGE</sequence>
<dbReference type="Proteomes" id="UP000018936">
    <property type="component" value="Unassembled WGS sequence"/>
</dbReference>
<dbReference type="SUPFAM" id="SSF102848">
    <property type="entry name" value="NSFL1 (p97 ATPase) cofactor p47, SEP domain"/>
    <property type="match status" value="1"/>
</dbReference>
<dbReference type="PRINTS" id="PR01367">
    <property type="entry name" value="BGCRYSTALLIN"/>
</dbReference>
<evidence type="ECO:0000256" key="5">
    <source>
        <dbReference type="ARBA" id="ARBA00023054"/>
    </source>
</evidence>
<dbReference type="GO" id="GO:0005856">
    <property type="term" value="C:cytoskeleton"/>
    <property type="evidence" value="ECO:0007669"/>
    <property type="project" value="UniProtKB-SubCell"/>
</dbReference>
<keyword evidence="6" id="KW-0206">Cytoskeleton</keyword>
<dbReference type="Pfam" id="PF08059">
    <property type="entry name" value="SEP"/>
    <property type="match status" value="1"/>
</dbReference>
<reference evidence="17 18" key="1">
    <citation type="journal article" date="2013" name="Proc. Natl. Acad. Sci. U.S.A.">
        <title>The king cobra genome reveals dynamic gene evolution and adaptation in the snake venom system.</title>
        <authorList>
            <person name="Vonk F.J."/>
            <person name="Casewell N.R."/>
            <person name="Henkel C.V."/>
            <person name="Heimberg A.M."/>
            <person name="Jansen H.J."/>
            <person name="McCleary R.J."/>
            <person name="Kerkkamp H.M."/>
            <person name="Vos R.A."/>
            <person name="Guerreiro I."/>
            <person name="Calvete J.J."/>
            <person name="Wuster W."/>
            <person name="Woods A.E."/>
            <person name="Logan J.M."/>
            <person name="Harrison R.A."/>
            <person name="Castoe T.A."/>
            <person name="de Koning A.P."/>
            <person name="Pollock D.D."/>
            <person name="Yandell M."/>
            <person name="Calderon D."/>
            <person name="Renjifo C."/>
            <person name="Currier R.B."/>
            <person name="Salgado D."/>
            <person name="Pla D."/>
            <person name="Sanz L."/>
            <person name="Hyder A.S."/>
            <person name="Ribeiro J.M."/>
            <person name="Arntzen J.W."/>
            <person name="van den Thillart G.E."/>
            <person name="Boetzer M."/>
            <person name="Pirovano W."/>
            <person name="Dirks R.P."/>
            <person name="Spaink H.P."/>
            <person name="Duboule D."/>
            <person name="McGlinn E."/>
            <person name="Kini R.M."/>
            <person name="Richardson M.K."/>
        </authorList>
    </citation>
    <scope>NUCLEOTIDE SEQUENCE</scope>
    <source>
        <tissue evidence="17">Blood</tissue>
    </source>
</reference>
<proteinExistence type="inferred from homology"/>